<comment type="caution">
    <text evidence="2">The sequence shown here is derived from an EMBL/GenBank/DDBJ whole genome shotgun (WGS) entry which is preliminary data.</text>
</comment>
<dbReference type="OrthoDB" id="9800369at2"/>
<evidence type="ECO:0000313" key="2">
    <source>
        <dbReference type="EMBL" id="OUQ35893.1"/>
    </source>
</evidence>
<gene>
    <name evidence="2" type="ORF">B5E75_02355</name>
</gene>
<feature type="domain" description="Winged helix DNA-binding" evidence="1">
    <location>
        <begin position="15"/>
        <end position="92"/>
    </location>
</feature>
<evidence type="ECO:0000259" key="1">
    <source>
        <dbReference type="Pfam" id="PF13601"/>
    </source>
</evidence>
<dbReference type="SUPFAM" id="SSF46785">
    <property type="entry name" value="Winged helix' DNA-binding domain"/>
    <property type="match status" value="1"/>
</dbReference>
<organism evidence="2 3">
    <name type="scientific">Massilimicrobiota timonensis</name>
    <dbReference type="NCBI Taxonomy" id="1776392"/>
    <lineage>
        <taxon>Bacteria</taxon>
        <taxon>Bacillati</taxon>
        <taxon>Bacillota</taxon>
        <taxon>Erysipelotrichia</taxon>
        <taxon>Erysipelotrichales</taxon>
        <taxon>Erysipelotrichaceae</taxon>
        <taxon>Massilimicrobiota</taxon>
    </lineage>
</organism>
<dbReference type="Gene3D" id="1.10.10.10">
    <property type="entry name" value="Winged helix-like DNA-binding domain superfamily/Winged helix DNA-binding domain"/>
    <property type="match status" value="1"/>
</dbReference>
<reference evidence="2 3" key="1">
    <citation type="journal article" date="2018" name="BMC Genomics">
        <title>Whole genome sequencing and function prediction of 133 gut anaerobes isolated from chicken caecum in pure cultures.</title>
        <authorList>
            <person name="Medvecky M."/>
            <person name="Cejkova D."/>
            <person name="Polansky O."/>
            <person name="Karasova D."/>
            <person name="Kubasova T."/>
            <person name="Cizek A."/>
            <person name="Rychlik I."/>
        </authorList>
    </citation>
    <scope>NUCLEOTIDE SEQUENCE [LARGE SCALE GENOMIC DNA]</scope>
    <source>
        <strain evidence="2 3">An13</strain>
    </source>
</reference>
<accession>A0A1Y4T4N6</accession>
<keyword evidence="3" id="KW-1185">Reference proteome</keyword>
<dbReference type="Proteomes" id="UP000195305">
    <property type="component" value="Unassembled WGS sequence"/>
</dbReference>
<evidence type="ECO:0000313" key="3">
    <source>
        <dbReference type="Proteomes" id="UP000195305"/>
    </source>
</evidence>
<dbReference type="InterPro" id="IPR036390">
    <property type="entry name" value="WH_DNA-bd_sf"/>
</dbReference>
<dbReference type="AlphaFoldDB" id="A0A1Y4T4N6"/>
<name>A0A1Y4T4N6_9FIRM</name>
<dbReference type="EMBL" id="NFLJ01000005">
    <property type="protein sequence ID" value="OUQ35893.1"/>
    <property type="molecule type" value="Genomic_DNA"/>
</dbReference>
<dbReference type="RefSeq" id="WP_087357192.1">
    <property type="nucleotide sequence ID" value="NZ_AP031415.1"/>
</dbReference>
<proteinExistence type="predicted"/>
<dbReference type="PANTHER" id="PTHR37318:SF1">
    <property type="entry name" value="BSL7504 PROTEIN"/>
    <property type="match status" value="1"/>
</dbReference>
<dbReference type="InterPro" id="IPR036388">
    <property type="entry name" value="WH-like_DNA-bd_sf"/>
</dbReference>
<protein>
    <recommendedName>
        <fullName evidence="1">Winged helix DNA-binding domain-containing protein</fullName>
    </recommendedName>
</protein>
<dbReference type="InterPro" id="IPR027395">
    <property type="entry name" value="WH_DNA-bd_dom"/>
</dbReference>
<dbReference type="PANTHER" id="PTHR37318">
    <property type="entry name" value="BSL7504 PROTEIN"/>
    <property type="match status" value="1"/>
</dbReference>
<sequence>MNNITHLSKMFESNIRLQIIASLYQGDLSYKKLKEICHCTDGNMATHLNKLIQNQFILKHKVIYNDKPLTTYHLTNFGKDEFQKYVAVLQKAIEPVTEEENTNHDQ</sequence>
<dbReference type="Pfam" id="PF13601">
    <property type="entry name" value="HTH_34"/>
    <property type="match status" value="1"/>
</dbReference>